<dbReference type="InterPro" id="IPR041369">
    <property type="entry name" value="TrmO_C"/>
</dbReference>
<dbReference type="EMBL" id="JBHUJB010000011">
    <property type="protein sequence ID" value="MFD2157656.1"/>
    <property type="molecule type" value="Genomic_DNA"/>
</dbReference>
<dbReference type="PANTHER" id="PTHR12818">
    <property type="entry name" value="TRNA (ADENINE(37)-N6)-METHYLTRANSFERASE"/>
    <property type="match status" value="1"/>
</dbReference>
<organism evidence="4 5">
    <name type="scientific">Rubritalea tangerina</name>
    <dbReference type="NCBI Taxonomy" id="430798"/>
    <lineage>
        <taxon>Bacteria</taxon>
        <taxon>Pseudomonadati</taxon>
        <taxon>Verrucomicrobiota</taxon>
        <taxon>Verrucomicrobiia</taxon>
        <taxon>Verrucomicrobiales</taxon>
        <taxon>Rubritaleaceae</taxon>
        <taxon>Rubritalea</taxon>
    </lineage>
</organism>
<keyword evidence="1" id="KW-0949">S-adenosyl-L-methionine</keyword>
<sequence length="225" mass="25020">MEVAAIGHIKTCYPEKFGVPRQPGLSAHAWGEVVLAPEYRDENFLRGIEGFSHLWLVFVFHLASEKVGRGTVRPPRLGGNTRRGVFATRAPYRPNRIGMSVVELLRVRKCEQGGSVLEVRGADLVSGTPILDIKPYISFCDSVPDARSGFVSGAPECLEVVWGCEEPDGEELKALVEETVALDPRPAYQEDSERVYVCCVDAYEVHWTVTEREACIKKLSKREAD</sequence>
<evidence type="ECO:0000256" key="1">
    <source>
        <dbReference type="ARBA" id="ARBA00022691"/>
    </source>
</evidence>
<dbReference type="InterPro" id="IPR040372">
    <property type="entry name" value="YaeB-like"/>
</dbReference>
<dbReference type="SUPFAM" id="SSF118196">
    <property type="entry name" value="YaeB-like"/>
    <property type="match status" value="1"/>
</dbReference>
<evidence type="ECO:0000313" key="5">
    <source>
        <dbReference type="Proteomes" id="UP001597389"/>
    </source>
</evidence>
<reference evidence="5" key="1">
    <citation type="journal article" date="2019" name="Int. J. Syst. Evol. Microbiol.">
        <title>The Global Catalogue of Microorganisms (GCM) 10K type strain sequencing project: providing services to taxonomists for standard genome sequencing and annotation.</title>
        <authorList>
            <consortium name="The Broad Institute Genomics Platform"/>
            <consortium name="The Broad Institute Genome Sequencing Center for Infectious Disease"/>
            <person name="Wu L."/>
            <person name="Ma J."/>
        </authorList>
    </citation>
    <scope>NUCLEOTIDE SEQUENCE [LARGE SCALE GENOMIC DNA]</scope>
    <source>
        <strain evidence="5">CCUG 57942</strain>
    </source>
</reference>
<name>A0ABW4Z739_9BACT</name>
<dbReference type="Pfam" id="PF01980">
    <property type="entry name" value="TrmO_N"/>
    <property type="match status" value="1"/>
</dbReference>
<feature type="domain" description="TsaA-like" evidence="3">
    <location>
        <begin position="3"/>
        <end position="145"/>
    </location>
</feature>
<dbReference type="Gene3D" id="3.30.2310.10">
    <property type="entry name" value="YaeB-like"/>
    <property type="match status" value="1"/>
</dbReference>
<dbReference type="Gene3D" id="2.40.30.70">
    <property type="entry name" value="YaeB-like"/>
    <property type="match status" value="1"/>
</dbReference>
<keyword evidence="5" id="KW-1185">Reference proteome</keyword>
<dbReference type="PROSITE" id="PS51668">
    <property type="entry name" value="TSAA_2"/>
    <property type="match status" value="1"/>
</dbReference>
<dbReference type="InterPro" id="IPR036413">
    <property type="entry name" value="YaeB-like_sf"/>
</dbReference>
<dbReference type="PROSITE" id="PS01318">
    <property type="entry name" value="TSAA_1"/>
    <property type="match status" value="1"/>
</dbReference>
<dbReference type="Pfam" id="PF18389">
    <property type="entry name" value="TrmO_C"/>
    <property type="match status" value="1"/>
</dbReference>
<comment type="similarity">
    <text evidence="2">Belongs to the tRNA methyltransferase O family.</text>
</comment>
<protein>
    <submittedName>
        <fullName evidence="4">tRNA (N6-threonylcarbamoyladenosine(37)-N6)-methyltransferase TrmO</fullName>
    </submittedName>
</protein>
<accession>A0ABW4Z739</accession>
<dbReference type="Proteomes" id="UP001597389">
    <property type="component" value="Unassembled WGS sequence"/>
</dbReference>
<gene>
    <name evidence="4" type="primary">tsaA</name>
    <name evidence="4" type="ORF">ACFSW8_01960</name>
</gene>
<evidence type="ECO:0000313" key="4">
    <source>
        <dbReference type="EMBL" id="MFD2157656.1"/>
    </source>
</evidence>
<evidence type="ECO:0000259" key="3">
    <source>
        <dbReference type="PROSITE" id="PS51668"/>
    </source>
</evidence>
<dbReference type="CDD" id="cd09281">
    <property type="entry name" value="UPF0066"/>
    <property type="match status" value="1"/>
</dbReference>
<dbReference type="InterPro" id="IPR036414">
    <property type="entry name" value="YaeB_N_sf"/>
</dbReference>
<dbReference type="RefSeq" id="WP_377085940.1">
    <property type="nucleotide sequence ID" value="NZ_JBHSJL010000012.1"/>
</dbReference>
<dbReference type="NCBIfam" id="TIGR00104">
    <property type="entry name" value="tRNA_TsaA"/>
    <property type="match status" value="1"/>
</dbReference>
<dbReference type="InterPro" id="IPR023370">
    <property type="entry name" value="TrmO-like_N"/>
</dbReference>
<comment type="caution">
    <text evidence="4">The sequence shown here is derived from an EMBL/GenBank/DDBJ whole genome shotgun (WGS) entry which is preliminary data.</text>
</comment>
<proteinExistence type="inferred from homology"/>
<evidence type="ECO:0000256" key="2">
    <source>
        <dbReference type="ARBA" id="ARBA00033753"/>
    </source>
</evidence>
<dbReference type="InterPro" id="IPR023368">
    <property type="entry name" value="UPF0066_cons_site"/>
</dbReference>
<dbReference type="PANTHER" id="PTHR12818:SF0">
    <property type="entry name" value="TRNA (ADENINE(37)-N6)-METHYLTRANSFERASE"/>
    <property type="match status" value="1"/>
</dbReference>